<organism evidence="1 2">
    <name type="scientific">Bifidobacterium asteroides</name>
    <dbReference type="NCBI Taxonomy" id="1684"/>
    <lineage>
        <taxon>Bacteria</taxon>
        <taxon>Bacillati</taxon>
        <taxon>Actinomycetota</taxon>
        <taxon>Actinomycetes</taxon>
        <taxon>Bifidobacteriales</taxon>
        <taxon>Bifidobacteriaceae</taxon>
        <taxon>Bifidobacterium</taxon>
    </lineage>
</organism>
<sequence length="603" mass="68148">MIGELINIYERFQRDGKAPKYGYSVENVSYGLDIDEAGHVINLIPFGKLVSNNFRMRMEVPMHASNTSGIKASFLCAKAPYLLGEDAKGESERALKEFEAAKEYHKNIIIHPIDQASKAVLAFFALPPQAGIVKELVGKEAWNKVVNSRLVICLGDRPLTRNSVLRHFWETWYEQRKNDEEGDESSIKPMQSMVTGKTVIPALTHPLIKGVPGTKPSGAALVSFNKKAFCSYNKKQDTNAPMSGYEAFAYSTALNIMLHDRQYCKTVNKNSLTILCWAESGEVQYSTQLFTSLYADSSVDQKTLLRTISELAEGRPVVYDGINLNPGEHFYILGLVPNAARLSVSFFLKDTFGRFMQNVHKHYADLDIVRPQYDDRTTLPVWSLLAQTQPRTTNRQASAEVSSSLIDELFRSILLGTSYPTSLLNMIQIRIAAEHRVNRDKAAIIKAYYLRHANSACPKEVLQVSLNEKSNDVPYVLGRLFALYEEIQYKANINQANLKHKINTTIVDQYFTNASIMPAVVFPRLGDLANKHLHKLPVALRNYYITQIKNLMVRIGKSFPTRLSLPEQGAFQLGYYFQTQERYSGDKKIQDKKIDQEEGPAYE</sequence>
<dbReference type="Proteomes" id="UP000317536">
    <property type="component" value="Unassembled WGS sequence"/>
</dbReference>
<accession>A0A556R823</accession>
<evidence type="ECO:0000313" key="2">
    <source>
        <dbReference type="Proteomes" id="UP000317536"/>
    </source>
</evidence>
<dbReference type="InterPro" id="IPR010144">
    <property type="entry name" value="CRISPR-assoc_prot_Csd1-typ"/>
</dbReference>
<dbReference type="NCBIfam" id="TIGR01863">
    <property type="entry name" value="cas_Csd1"/>
    <property type="match status" value="1"/>
</dbReference>
<evidence type="ECO:0000313" key="1">
    <source>
        <dbReference type="EMBL" id="TSJ85026.1"/>
    </source>
</evidence>
<dbReference type="EMBL" id="VMHJ01000004">
    <property type="protein sequence ID" value="TSJ85026.1"/>
    <property type="molecule type" value="Genomic_DNA"/>
</dbReference>
<reference evidence="1 2" key="1">
    <citation type="submission" date="2019-07" db="EMBL/GenBank/DDBJ databases">
        <title>Bifidobacterium asteroides genomes.</title>
        <authorList>
            <person name="Zheng H."/>
        </authorList>
    </citation>
    <scope>NUCLEOTIDE SEQUENCE [LARGE SCALE GENOMIC DNA]</scope>
    <source>
        <strain evidence="1 2">W8111</strain>
    </source>
</reference>
<name>A0A556R823_9BIFI</name>
<proteinExistence type="predicted"/>
<dbReference type="AlphaFoldDB" id="A0A556R823"/>
<comment type="caution">
    <text evidence="1">The sequence shown here is derived from an EMBL/GenBank/DDBJ whole genome shotgun (WGS) entry which is preliminary data.</text>
</comment>
<dbReference type="Pfam" id="PF09709">
    <property type="entry name" value="Cas_Csd1"/>
    <property type="match status" value="1"/>
</dbReference>
<protein>
    <submittedName>
        <fullName evidence="1">Type I-C CRISPR-associated protein Cas8c/Csd1</fullName>
    </submittedName>
</protein>
<gene>
    <name evidence="1" type="primary">cas8c</name>
    <name evidence="1" type="ORF">FPK29_07540</name>
</gene>